<reference evidence="2" key="2">
    <citation type="submission" date="2020-11" db="EMBL/GenBank/DDBJ databases">
        <authorList>
            <person name="McCartney M.A."/>
            <person name="Auch B."/>
            <person name="Kono T."/>
            <person name="Mallez S."/>
            <person name="Becker A."/>
            <person name="Gohl D.M."/>
            <person name="Silverstein K.A.T."/>
            <person name="Koren S."/>
            <person name="Bechman K.B."/>
            <person name="Herman A."/>
            <person name="Abrahante J.E."/>
            <person name="Garbe J."/>
        </authorList>
    </citation>
    <scope>NUCLEOTIDE SEQUENCE</scope>
    <source>
        <strain evidence="2">Duluth1</strain>
        <tissue evidence="2">Whole animal</tissue>
    </source>
</reference>
<gene>
    <name evidence="2" type="ORF">DPMN_040420</name>
</gene>
<organism evidence="2 3">
    <name type="scientific">Dreissena polymorpha</name>
    <name type="common">Zebra mussel</name>
    <name type="synonym">Mytilus polymorpha</name>
    <dbReference type="NCBI Taxonomy" id="45954"/>
    <lineage>
        <taxon>Eukaryota</taxon>
        <taxon>Metazoa</taxon>
        <taxon>Spiralia</taxon>
        <taxon>Lophotrochozoa</taxon>
        <taxon>Mollusca</taxon>
        <taxon>Bivalvia</taxon>
        <taxon>Autobranchia</taxon>
        <taxon>Heteroconchia</taxon>
        <taxon>Euheterodonta</taxon>
        <taxon>Imparidentia</taxon>
        <taxon>Neoheterodontei</taxon>
        <taxon>Myida</taxon>
        <taxon>Dreissenoidea</taxon>
        <taxon>Dreissenidae</taxon>
        <taxon>Dreissena</taxon>
    </lineage>
</organism>
<dbReference type="EMBL" id="JAIWYP010000011">
    <property type="protein sequence ID" value="KAH3733981.1"/>
    <property type="molecule type" value="Genomic_DNA"/>
</dbReference>
<comment type="caution">
    <text evidence="2">The sequence shown here is derived from an EMBL/GenBank/DDBJ whole genome shotgun (WGS) entry which is preliminary data.</text>
</comment>
<keyword evidence="3" id="KW-1185">Reference proteome</keyword>
<evidence type="ECO:0000256" key="1">
    <source>
        <dbReference type="SAM" id="MobiDB-lite"/>
    </source>
</evidence>
<accession>A0A9D4CV08</accession>
<sequence length="62" mass="7099">MHITPPSAVVRKTQPGWKPQRWGPSAVVRETQPGGKPQRWGHVFTVEGWVTGREIVYNFRNC</sequence>
<dbReference type="Proteomes" id="UP000828390">
    <property type="component" value="Unassembled WGS sequence"/>
</dbReference>
<name>A0A9D4CV08_DREPO</name>
<feature type="region of interest" description="Disordered" evidence="1">
    <location>
        <begin position="1"/>
        <end position="23"/>
    </location>
</feature>
<protein>
    <submittedName>
        <fullName evidence="2">Uncharacterized protein</fullName>
    </submittedName>
</protein>
<dbReference type="AlphaFoldDB" id="A0A9D4CV08"/>
<reference evidence="2" key="1">
    <citation type="journal article" date="2019" name="bioRxiv">
        <title>The Genome of the Zebra Mussel, Dreissena polymorpha: A Resource for Invasive Species Research.</title>
        <authorList>
            <person name="McCartney M.A."/>
            <person name="Auch B."/>
            <person name="Kono T."/>
            <person name="Mallez S."/>
            <person name="Zhang Y."/>
            <person name="Obille A."/>
            <person name="Becker A."/>
            <person name="Abrahante J.E."/>
            <person name="Garbe J."/>
            <person name="Badalamenti J.P."/>
            <person name="Herman A."/>
            <person name="Mangelson H."/>
            <person name="Liachko I."/>
            <person name="Sullivan S."/>
            <person name="Sone E.D."/>
            <person name="Koren S."/>
            <person name="Silverstein K.A.T."/>
            <person name="Beckman K.B."/>
            <person name="Gohl D.M."/>
        </authorList>
    </citation>
    <scope>NUCLEOTIDE SEQUENCE</scope>
    <source>
        <strain evidence="2">Duluth1</strain>
        <tissue evidence="2">Whole animal</tissue>
    </source>
</reference>
<evidence type="ECO:0000313" key="2">
    <source>
        <dbReference type="EMBL" id="KAH3733981.1"/>
    </source>
</evidence>
<evidence type="ECO:0000313" key="3">
    <source>
        <dbReference type="Proteomes" id="UP000828390"/>
    </source>
</evidence>
<proteinExistence type="predicted"/>